<dbReference type="EMBL" id="JAVRHY010000014">
    <property type="protein sequence ID" value="MDT0619384.1"/>
    <property type="molecule type" value="Genomic_DNA"/>
</dbReference>
<sequence length="95" mass="11133">MIEFEWDAEKADANRRKHRVSFEEARSLFYDEFADLFGDPAHSTAEHRFIMLGASDRLRILVVCHCERLDGNVIRIISARKATARERRQYRGPLP</sequence>
<organism evidence="1 2">
    <name type="scientific">Spectribacter acetivorans</name>
    <dbReference type="NCBI Taxonomy" id="3075603"/>
    <lineage>
        <taxon>Bacteria</taxon>
        <taxon>Pseudomonadati</taxon>
        <taxon>Pseudomonadota</taxon>
        <taxon>Gammaproteobacteria</taxon>
        <taxon>Salinisphaerales</taxon>
        <taxon>Salinisphaeraceae</taxon>
        <taxon>Spectribacter</taxon>
    </lineage>
</organism>
<proteinExistence type="predicted"/>
<name>A0ABU3BAA2_9GAMM</name>
<comment type="caution">
    <text evidence="1">The sequence shown here is derived from an EMBL/GenBank/DDBJ whole genome shotgun (WGS) entry which is preliminary data.</text>
</comment>
<gene>
    <name evidence="1" type="ORF">RM531_12970</name>
</gene>
<keyword evidence="2" id="KW-1185">Reference proteome</keyword>
<dbReference type="InterPro" id="IPR038573">
    <property type="entry name" value="BrnT_sf"/>
</dbReference>
<evidence type="ECO:0000313" key="2">
    <source>
        <dbReference type="Proteomes" id="UP001259982"/>
    </source>
</evidence>
<dbReference type="InterPro" id="IPR007460">
    <property type="entry name" value="BrnT_toxin"/>
</dbReference>
<protein>
    <submittedName>
        <fullName evidence="1">BrnT family toxin</fullName>
    </submittedName>
</protein>
<dbReference type="RefSeq" id="WP_311659798.1">
    <property type="nucleotide sequence ID" value="NZ_JAVRHY010000014.1"/>
</dbReference>
<evidence type="ECO:0000313" key="1">
    <source>
        <dbReference type="EMBL" id="MDT0619384.1"/>
    </source>
</evidence>
<dbReference type="Proteomes" id="UP001259982">
    <property type="component" value="Unassembled WGS sequence"/>
</dbReference>
<accession>A0ABU3BAA2</accession>
<dbReference type="Pfam" id="PF04365">
    <property type="entry name" value="BrnT_toxin"/>
    <property type="match status" value="1"/>
</dbReference>
<reference evidence="1 2" key="1">
    <citation type="submission" date="2023-09" db="EMBL/GenBank/DDBJ databases">
        <authorList>
            <person name="Rey-Velasco X."/>
        </authorList>
    </citation>
    <scope>NUCLEOTIDE SEQUENCE [LARGE SCALE GENOMIC DNA]</scope>
    <source>
        <strain evidence="1 2">P385</strain>
    </source>
</reference>
<dbReference type="Gene3D" id="3.10.450.530">
    <property type="entry name" value="Ribonuclease toxin, BrnT, of type II toxin-antitoxin system"/>
    <property type="match status" value="1"/>
</dbReference>